<feature type="compositionally biased region" description="Polar residues" evidence="2">
    <location>
        <begin position="2232"/>
        <end position="2249"/>
    </location>
</feature>
<dbReference type="GO" id="GO:0007035">
    <property type="term" value="P:vacuolar acidification"/>
    <property type="evidence" value="ECO:0007669"/>
    <property type="project" value="TreeGrafter"/>
</dbReference>
<feature type="region of interest" description="Disordered" evidence="2">
    <location>
        <begin position="3135"/>
        <end position="3158"/>
    </location>
</feature>
<sequence length="3441" mass="383673">MFRFFMKFLPMTFLVRVNKTKSVRVSSLEIKIQYGDVSDDSGIFINSISCRYFGAIETDMNRHQVLTGACNAGDQCYAVGSVEGIHFTAYAAGCDIVILASDFQRVQIIPGVTHGNVKVNCIDCSTDSGKIAASYQNEVYIFEPTPLRHHESTHKLDYRWYQTAKFEADCYINCLSWNIEGSRLLTGGESIQIWAFSQEHHEETGGGSKSVHFDVGGVDEDHKADKDEGDVHDPLEEISTIWICVWRCKPSTPVYHLRYSWDGLLFASAGKNDRLVKIWYEDRKNQYPLLRSDSIVSPKKEEQHYSFIYIAHPRAVTGFSWRKTSKYMPRGAVANMLVTSCLDNVCRLWVETILPDDGLVDLEQFDPNSSVDPKFHTHRHKKRFLQRLKTISNLLEVRGYLGRNGYPINRLWTGKTDRCGLHIQRHAIHKRKKHHKMGPETVMSMASFSTVQSVHDFHKYAIHNNGVATVLHFHLAASINPETDVPLLPVIGSKDQQFNFQLHWLNNKELQFTMEAEVILQDMHRGVLNVDGHSEDPQHEASDSDHDDHHVDEVDKSGQNQPKKKKSKLFKRKSRHSHRHKSTKDMMGESQAHMTSSDMSDHTSEGTSSLSSPEVPGSVIDALDRKIETLLRDWHQHPDMMFSIHPVDGSFLVWLVDWLDEYNPYCFRQAQVSFSSRLPHAFPVPDARTMASRLWMYCNYSKMDIKSAMRMSESTASENPKFQNPPAPATGKNSPGQNDNMLIPNVLLISKHVNGSLNQWQISFADQSKFSTVMSVAHASRACGHRFRTNSATCHPVLPLLLSTSHHNVPKEHYRKSGAFVNSQKEGSESEEGGKGGVGGVEFCSELILWRVDPVGPLSKSGGIVELARINSPELSAFSDVAWVPTLLPSTTLGSYSNSPSALFVASDGSGLRMFQAVIDARTLLLEVGAQKRDPGMSFSSNTSSGYSVEAQNPPGELFNIVSLQSSARPGCIIELEPIADAAQSWQQTQLLHVFQEQMITGHVSASSSGGKEAVVDLRASGSFCEHFYLVVLEKAKYSGSILHMWKITISSKSGEQCEADGNEDNGADGNTGEEGAQSENSSPEHVVTKPTTVVKVIFSTTKVCTQPLPLPDGVDVQSATISAGHLSSASIYPACLAPYLLVTACSDGEVRFWNCSMSSVHQVGGLSVASSSYSTTSFEMAVQEDNGMRKPSTSVFTKSEAMESSYKWQEWSMMNSSKTSSVISITGHPIAVSCAYSGRLAVAYRLLGPKVLPNNPKGKLLNMWVAIYECESTGGSEWILEDTVELKNVTIPDPKAEIDMDCIFSPAGIKSPRFTEESDTPKGMSPSSSLVNITRAVSIPSLSTICSVRRSIAEHGNMAGILHQKQLVQLDWVSTEDGSHVLTIGVGQKILMYAQVSNDVISASKEAKEDSENNKRKFNAMQNPSREALNLHLGQANREAPKARGRLTKAKSVMIIDDTPEDIRWMLLRSVELSTADGLPPLPMHISWVRAGILVVGMDNEMHVYSQWRSAHYHPDHGSTDDSRCIEDPESSYFNLENLASVKSTTTFKPSYSMPNFKHLNSMSKKSSDSMKSNLNKAKSESLTSLIAIHDFGLFEATREAHPCLPQYHPKSMMELLNFGKVRRVKAILAHLVRCICNGEIPPMNMSEEMDTEETRWGHGRNRALSVSGASPNEVPLLHEEPQLEYKEISFIPPLPMYALLAADEHVTVAKNDLITSSTPGHTTANKDYSDLFSSNVGMDEELDTNVLGTSADSNASGRGRLQSTSGNPSNPNEFGSNHSRVLMKHLTHTQLPGLTSVDQMYLLAIADTVANNKIDFTDKFEGEKPASSSGDMNKESTETIDGCGLRFLLAMKNHIYLVGTLQPRQRAVLQRTGLKSFNLVWAFHSESTEELLSHIPSMQKGEPTWEELRQFGAGWWIDNINILKRTMEKVAKAAFQRKKDPMDAALFYLAMKRKNVLWGLYRSVDNKRLMEFFKNDFSVDRWRKAALKNAYDLLGKQRFEHAAAFFLLAGSLPDAIEVCINNLEDIQLALVVCRLYDGETMMPESAKKVLNQHVIGLEEKDSKTVMITGKWSSDPFLRSMAWWNFKEYRKSLKTLLLSNSTKTQLSPDNKEGEVQSAMPNVFNFYNYLRTHPLILRHKITSAAPLAHRKGVIPGFTRQQTIIEEQESLVFIDKVTPMERRLFFKTAHTHFTNGCPLLALEVLSKLPNIIKEEDIESDDEDDSESIKPLSENISTGTLLAENLNNSESKGGYDWGSSSMNGMVNGDKSEAIDWSTPLSTGNKATSESLDWGAPVSRFDMDEEPRFTLSSEESGLDSDFENHANEQNKPTQKGKLQKVPNIIVEDDLPNGHDETNSDPKPSHKNQIDIFAQQYKFIACLKVLMEEMRTLATGFEVDGGQLRFQLYIWLEREVEVLQYLCNYGDSSTAADDNQPSQAINYYEGKLFTLSYHLHFMTYFNCVDPASYVELSDSSANLINSSSFEDSSMYLDVSNRKFSRSMSIRSDTSSSSIKPTLHEVILAEKMDFEAKLERMSRRKQWLRNHQQLLRTLASYCMLQGSGGGGLASVQMELLLLLQEHQQEKPQQQLLSPLPFPTTLPLLSASIASSKTVVADPIKHIQCMTQDLLHTVIEMTLPPGIGSHMKTVFTMRNLSLALSACVYQCLCDCDSFVVSLSENADASLEGFTSHNFTSAQAGHLMAGVQRYRRRSSSGDEINTPPNRWPGVQGLRAMLVREKDENAPILHILLCETLVSVYVSLLVTALATYDCSMLYKLIAHRFVQQMWGALFGGGSKTVLKVSESSVPLKGIDEVDKQRLRLVKRVMGGTGGKNPPSSKEKPVKETFIPPELSMVTFFMTKPFTNPAEGVFMYDSEDSLSSEDESDEEFDDGLNSSAMSAVQQHTDPTSYSWSLIRYSVIKLVLHNLNTFLPQVGIDLPELPVCSPLLHAVLKTLEQWMAILQGKLELFSGPPDDFIANLHIDVIPGKPHSKFKALLNPSNSPFIDAHSTLPIKRLWFYLIKQEPLKEVFIRYIFRRKINQSEETSTQADSENNMKMKEPMKIIHKEQDIITAFALNQANANLLALSTQKEIVELDIGPVLAPPTWLEDENEMDIEYIKNPAPIAQDSDFYVVQTPADTHTSQYSSSASSPQSPGQTNWSTGRSTTVILKRPVAGVRRIGPHPNLPHYLTGSADGSVRLYEWGHIQPLAMLRQPGAFPKVTKVLFSSQGNKCCVSDTEGDVCLWQVGLGSNFTKPIMSLRCHNKTTSDFSFIGSSSLIATAGHSSESRNVCLWDMLLPPRSACVHSFICHEHGCPAIVYAPHHQLLISGGRKGEVCIFDIRQRQLRHTFQAHDVPIRCLAMDPEEEYFVTGSSEGDIKVWGLDVHQLVVSFPGEHSKSTFFKNIGSTSGVTQVAIGPEHNLFSCGIDGSMKFRSLPERDSMVRYWTA</sequence>
<dbReference type="SUPFAM" id="SSF50978">
    <property type="entry name" value="WD40 repeat-like"/>
    <property type="match status" value="2"/>
</dbReference>
<dbReference type="InterPro" id="IPR036322">
    <property type="entry name" value="WD40_repeat_dom_sf"/>
</dbReference>
<organism evidence="4 5">
    <name type="scientific">Magallana gigas</name>
    <name type="common">Pacific oyster</name>
    <name type="synonym">Crassostrea gigas</name>
    <dbReference type="NCBI Taxonomy" id="29159"/>
    <lineage>
        <taxon>Eukaryota</taxon>
        <taxon>Metazoa</taxon>
        <taxon>Spiralia</taxon>
        <taxon>Lophotrochozoa</taxon>
        <taxon>Mollusca</taxon>
        <taxon>Bivalvia</taxon>
        <taxon>Autobranchia</taxon>
        <taxon>Pteriomorphia</taxon>
        <taxon>Ostreida</taxon>
        <taxon>Ostreoidea</taxon>
        <taxon>Ostreidae</taxon>
        <taxon>Magallana</taxon>
    </lineage>
</organism>
<evidence type="ECO:0000313" key="5">
    <source>
        <dbReference type="Proteomes" id="UP000005408"/>
    </source>
</evidence>
<feature type="region of interest" description="Disordered" evidence="2">
    <location>
        <begin position="711"/>
        <end position="737"/>
    </location>
</feature>
<evidence type="ECO:0000313" key="4">
    <source>
        <dbReference type="EnsemblMetazoa" id="G10876.1:cds"/>
    </source>
</evidence>
<dbReference type="SMART" id="SM00320">
    <property type="entry name" value="WD40"/>
    <property type="match status" value="11"/>
</dbReference>
<proteinExistence type="predicted"/>
<feature type="compositionally biased region" description="Polar residues" evidence="2">
    <location>
        <begin position="3149"/>
        <end position="3158"/>
    </location>
</feature>
<feature type="region of interest" description="Disordered" evidence="2">
    <location>
        <begin position="529"/>
        <end position="617"/>
    </location>
</feature>
<dbReference type="PROSITE" id="PS50294">
    <property type="entry name" value="WD_REPEATS_REGION"/>
    <property type="match status" value="1"/>
</dbReference>
<dbReference type="InterPro" id="IPR015943">
    <property type="entry name" value="WD40/YVTN_repeat-like_dom_sf"/>
</dbReference>
<name>A0A8W8HTD5_MAGGI</name>
<dbReference type="FunFam" id="2.130.10.10:FF:000651">
    <property type="entry name" value="RaBConnectin related"/>
    <property type="match status" value="1"/>
</dbReference>
<feature type="region of interest" description="Disordered" evidence="2">
    <location>
        <begin position="2304"/>
        <end position="2363"/>
    </location>
</feature>
<dbReference type="InterPro" id="IPR022033">
    <property type="entry name" value="Rav1p_C"/>
</dbReference>
<feature type="region of interest" description="Disordered" evidence="2">
    <location>
        <begin position="1749"/>
        <end position="1779"/>
    </location>
</feature>
<dbReference type="Pfam" id="PF12234">
    <property type="entry name" value="Rav1p_C"/>
    <property type="match status" value="1"/>
</dbReference>
<feature type="compositionally biased region" description="Basic and acidic residues" evidence="2">
    <location>
        <begin position="2348"/>
        <end position="2360"/>
    </location>
</feature>
<dbReference type="Gene3D" id="2.130.10.10">
    <property type="entry name" value="YVTN repeat-like/Quinoprotein amine dehydrogenase"/>
    <property type="match status" value="3"/>
</dbReference>
<dbReference type="PANTHER" id="PTHR13950">
    <property type="entry name" value="RABCONNECTIN-RELATED"/>
    <property type="match status" value="1"/>
</dbReference>
<dbReference type="EnsemblMetazoa" id="G10876.1">
    <property type="protein sequence ID" value="G10876.1:cds"/>
    <property type="gene ID" value="G10876"/>
</dbReference>
<feature type="region of interest" description="Disordered" evidence="2">
    <location>
        <begin position="2214"/>
        <end position="2252"/>
    </location>
</feature>
<dbReference type="Pfam" id="PF00400">
    <property type="entry name" value="WD40"/>
    <property type="match status" value="2"/>
</dbReference>
<feature type="domain" description="RAVE complex protein Rav1 C-terminal" evidence="3">
    <location>
        <begin position="1764"/>
        <end position="2133"/>
    </location>
</feature>
<dbReference type="Proteomes" id="UP000005408">
    <property type="component" value="Unassembled WGS sequence"/>
</dbReference>
<feature type="compositionally biased region" description="Low complexity" evidence="2">
    <location>
        <begin position="3136"/>
        <end position="3148"/>
    </location>
</feature>
<feature type="compositionally biased region" description="Acidic residues" evidence="2">
    <location>
        <begin position="2214"/>
        <end position="2224"/>
    </location>
</feature>
<dbReference type="InterPro" id="IPR052208">
    <property type="entry name" value="DmX-like/RAVE_component"/>
</dbReference>
<evidence type="ECO:0000259" key="3">
    <source>
        <dbReference type="Pfam" id="PF12234"/>
    </source>
</evidence>
<feature type="region of interest" description="Disordered" evidence="2">
    <location>
        <begin position="818"/>
        <end position="837"/>
    </location>
</feature>
<feature type="compositionally biased region" description="Basic and acidic residues" evidence="2">
    <location>
        <begin position="532"/>
        <end position="556"/>
    </location>
</feature>
<dbReference type="PANTHER" id="PTHR13950:SF9">
    <property type="entry name" value="RABCONNECTIN-3A"/>
    <property type="match status" value="1"/>
</dbReference>
<dbReference type="PROSITE" id="PS50082">
    <property type="entry name" value="WD_REPEATS_2"/>
    <property type="match status" value="1"/>
</dbReference>
<feature type="compositionally biased region" description="Acidic residues" evidence="2">
    <location>
        <begin position="1058"/>
        <end position="1067"/>
    </location>
</feature>
<feature type="repeat" description="WD" evidence="1">
    <location>
        <begin position="3343"/>
        <end position="3384"/>
    </location>
</feature>
<keyword evidence="5" id="KW-1185">Reference proteome</keyword>
<reference evidence="4" key="1">
    <citation type="submission" date="2022-08" db="UniProtKB">
        <authorList>
            <consortium name="EnsemblMetazoa"/>
        </authorList>
    </citation>
    <scope>IDENTIFICATION</scope>
    <source>
        <strain evidence="4">05x7-T-G4-1.051#20</strain>
    </source>
</reference>
<protein>
    <recommendedName>
        <fullName evidence="3">RAVE complex protein Rav1 C-terminal domain-containing protein</fullName>
    </recommendedName>
</protein>
<evidence type="ECO:0000256" key="1">
    <source>
        <dbReference type="PROSITE-ProRule" id="PRU00221"/>
    </source>
</evidence>
<dbReference type="GO" id="GO:0043291">
    <property type="term" value="C:RAVE complex"/>
    <property type="evidence" value="ECO:0007669"/>
    <property type="project" value="TreeGrafter"/>
</dbReference>
<keyword evidence="1" id="KW-0853">WD repeat</keyword>
<feature type="compositionally biased region" description="Basic residues" evidence="2">
    <location>
        <begin position="562"/>
        <end position="582"/>
    </location>
</feature>
<accession>A0A8W8HTD5</accession>
<evidence type="ECO:0000256" key="2">
    <source>
        <dbReference type="SAM" id="MobiDB-lite"/>
    </source>
</evidence>
<feature type="compositionally biased region" description="Polar residues" evidence="2">
    <location>
        <begin position="712"/>
        <end position="722"/>
    </location>
</feature>
<dbReference type="InterPro" id="IPR001680">
    <property type="entry name" value="WD40_rpt"/>
</dbReference>
<feature type="region of interest" description="Disordered" evidence="2">
    <location>
        <begin position="1057"/>
        <end position="1087"/>
    </location>
</feature>